<dbReference type="EMBL" id="NRRV01000019">
    <property type="protein sequence ID" value="MBK1630959.1"/>
    <property type="molecule type" value="Genomic_DNA"/>
</dbReference>
<comment type="cofactor">
    <cofactor evidence="1">
        <name>pyridoxal 5'-phosphate</name>
        <dbReference type="ChEBI" id="CHEBI:597326"/>
    </cofactor>
</comment>
<evidence type="ECO:0000256" key="1">
    <source>
        <dbReference type="ARBA" id="ARBA00001933"/>
    </source>
</evidence>
<dbReference type="EC" id="4.1.1.81" evidence="4"/>
<dbReference type="InterPro" id="IPR005860">
    <property type="entry name" value="CobD"/>
</dbReference>
<dbReference type="PANTHER" id="PTHR42885:SF1">
    <property type="entry name" value="THREONINE-PHOSPHATE DECARBOXYLASE"/>
    <property type="match status" value="1"/>
</dbReference>
<feature type="domain" description="Aminotransferase class I/classII large" evidence="10">
    <location>
        <begin position="27"/>
        <end position="356"/>
    </location>
</feature>
<gene>
    <name evidence="11" type="ORF">CKO31_09440</name>
</gene>
<accession>A0ABS1CGE8</accession>
<evidence type="ECO:0000313" key="11">
    <source>
        <dbReference type="EMBL" id="MBK1630959.1"/>
    </source>
</evidence>
<sequence>MTAQGVPGTHGGNREALARRAGCRPGDLLDFSANINPLGMPLSGQEALGQAMQALADYPDPDCTALRAVVGDVLAVAPECVLAGNGAEQLIWWLPRLVQAGRVVVTAPCYLDHWRAASAWGLKVLPVDQHTRTDFEVDLPALAAMAVGGDLVWLGHPNNPTGRLLDLDALAAAAAARPDVWWALDEAFIDFVDGAASGVELGLDNVVVVRSLTKFFAMPGLRLGYAVLAPDLAAAGRRLLPAWSVSTPAQRVGAALLADSGLVEFTARTRRLIRTQRASLAAGLRRLGARVVDGSANYLLWRLPASAPPGAEVADVLLRRKHIAVRTCEDYRGLDARWLRVAVRTPAENQRLLAALAAVLGTGDGADIAGDLSESRGEA</sequence>
<comment type="pathway">
    <text evidence="3">Cofactor biosynthesis; adenosylcobalamin biosynthesis.</text>
</comment>
<dbReference type="SUPFAM" id="SSF53383">
    <property type="entry name" value="PLP-dependent transferases"/>
    <property type="match status" value="1"/>
</dbReference>
<dbReference type="Proteomes" id="UP000748752">
    <property type="component" value="Unassembled WGS sequence"/>
</dbReference>
<dbReference type="InterPro" id="IPR015421">
    <property type="entry name" value="PyrdxlP-dep_Trfase_major"/>
</dbReference>
<keyword evidence="12" id="KW-1185">Reference proteome</keyword>
<evidence type="ECO:0000256" key="7">
    <source>
        <dbReference type="ARBA" id="ARBA00023239"/>
    </source>
</evidence>
<dbReference type="InterPro" id="IPR004839">
    <property type="entry name" value="Aminotransferase_I/II_large"/>
</dbReference>
<dbReference type="CDD" id="cd00609">
    <property type="entry name" value="AAT_like"/>
    <property type="match status" value="1"/>
</dbReference>
<dbReference type="PANTHER" id="PTHR42885">
    <property type="entry name" value="HISTIDINOL-PHOSPHATE AMINOTRANSFERASE-RELATED"/>
    <property type="match status" value="1"/>
</dbReference>
<reference evidence="11 12" key="1">
    <citation type="journal article" date="2020" name="Microorganisms">
        <title>Osmotic Adaptation and Compatible Solute Biosynthesis of Phototrophic Bacteria as Revealed from Genome Analyses.</title>
        <authorList>
            <person name="Imhoff J.F."/>
            <person name="Rahn T."/>
            <person name="Kunzel S."/>
            <person name="Keller A."/>
            <person name="Neulinger S.C."/>
        </authorList>
    </citation>
    <scope>NUCLEOTIDE SEQUENCE [LARGE SCALE GENOMIC DNA]</scope>
    <source>
        <strain evidence="11 12">DSM 6210</strain>
    </source>
</reference>
<dbReference type="InterPro" id="IPR004838">
    <property type="entry name" value="NHTrfase_class1_PyrdxlP-BS"/>
</dbReference>
<dbReference type="Gene3D" id="3.40.640.10">
    <property type="entry name" value="Type I PLP-dependent aspartate aminotransferase-like (Major domain)"/>
    <property type="match status" value="1"/>
</dbReference>
<organism evidence="11 12">
    <name type="scientific">Thiohalocapsa halophila</name>
    <dbReference type="NCBI Taxonomy" id="69359"/>
    <lineage>
        <taxon>Bacteria</taxon>
        <taxon>Pseudomonadati</taxon>
        <taxon>Pseudomonadota</taxon>
        <taxon>Gammaproteobacteria</taxon>
        <taxon>Chromatiales</taxon>
        <taxon>Chromatiaceae</taxon>
        <taxon>Thiohalocapsa</taxon>
    </lineage>
</organism>
<dbReference type="InterPro" id="IPR015422">
    <property type="entry name" value="PyrdxlP-dep_Trfase_small"/>
</dbReference>
<dbReference type="NCBIfam" id="TIGR01140">
    <property type="entry name" value="L_thr_O3P_dcar"/>
    <property type="match status" value="1"/>
</dbReference>
<comment type="catalytic activity">
    <reaction evidence="9">
        <text>O-phospho-L-threonine + H(+) = (R)-1-aminopropan-2-yl phosphate + CO2</text>
        <dbReference type="Rhea" id="RHEA:11492"/>
        <dbReference type="ChEBI" id="CHEBI:15378"/>
        <dbReference type="ChEBI" id="CHEBI:16526"/>
        <dbReference type="ChEBI" id="CHEBI:58563"/>
        <dbReference type="ChEBI" id="CHEBI:58675"/>
        <dbReference type="EC" id="4.1.1.81"/>
    </reaction>
</comment>
<protein>
    <recommendedName>
        <fullName evidence="4">threonine-phosphate decarboxylase</fullName>
        <ecNumber evidence="4">4.1.1.81</ecNumber>
    </recommendedName>
    <alternativeName>
        <fullName evidence="8">L-threonine-O-3-phosphate decarboxylase</fullName>
    </alternativeName>
</protein>
<dbReference type="RefSeq" id="WP_200236391.1">
    <property type="nucleotide sequence ID" value="NZ_NRRV01000019.1"/>
</dbReference>
<name>A0ABS1CGE8_9GAMM</name>
<evidence type="ECO:0000256" key="6">
    <source>
        <dbReference type="ARBA" id="ARBA00022898"/>
    </source>
</evidence>
<evidence type="ECO:0000256" key="9">
    <source>
        <dbReference type="ARBA" id="ARBA00048531"/>
    </source>
</evidence>
<evidence type="ECO:0000256" key="5">
    <source>
        <dbReference type="ARBA" id="ARBA00022573"/>
    </source>
</evidence>
<comment type="caution">
    <text evidence="11">The sequence shown here is derived from an EMBL/GenBank/DDBJ whole genome shotgun (WGS) entry which is preliminary data.</text>
</comment>
<comment type="function">
    <text evidence="2">Decarboxylates L-threonine-O-3-phosphate to yield (R)-1-amino-2-propanol O-2-phosphate, the precursor for the linkage between the nucleotide loop and the corrin ring in cobalamin.</text>
</comment>
<dbReference type="InterPro" id="IPR015424">
    <property type="entry name" value="PyrdxlP-dep_Trfase"/>
</dbReference>
<evidence type="ECO:0000256" key="4">
    <source>
        <dbReference type="ARBA" id="ARBA00012285"/>
    </source>
</evidence>
<evidence type="ECO:0000256" key="8">
    <source>
        <dbReference type="ARBA" id="ARBA00029996"/>
    </source>
</evidence>
<keyword evidence="5" id="KW-0169">Cobalamin biosynthesis</keyword>
<keyword evidence="6" id="KW-0663">Pyridoxal phosphate</keyword>
<evidence type="ECO:0000256" key="3">
    <source>
        <dbReference type="ARBA" id="ARBA00004953"/>
    </source>
</evidence>
<proteinExistence type="predicted"/>
<evidence type="ECO:0000313" key="12">
    <source>
        <dbReference type="Proteomes" id="UP000748752"/>
    </source>
</evidence>
<dbReference type="Pfam" id="PF00155">
    <property type="entry name" value="Aminotran_1_2"/>
    <property type="match status" value="1"/>
</dbReference>
<evidence type="ECO:0000256" key="2">
    <source>
        <dbReference type="ARBA" id="ARBA00003444"/>
    </source>
</evidence>
<keyword evidence="7" id="KW-0456">Lyase</keyword>
<dbReference type="PROSITE" id="PS00105">
    <property type="entry name" value="AA_TRANSFER_CLASS_1"/>
    <property type="match status" value="1"/>
</dbReference>
<evidence type="ECO:0000259" key="10">
    <source>
        <dbReference type="Pfam" id="PF00155"/>
    </source>
</evidence>
<dbReference type="Gene3D" id="3.90.1150.10">
    <property type="entry name" value="Aspartate Aminotransferase, domain 1"/>
    <property type="match status" value="1"/>
</dbReference>